<dbReference type="EMBL" id="QGMK01000830">
    <property type="protein sequence ID" value="TVY78172.1"/>
    <property type="molecule type" value="Genomic_DNA"/>
</dbReference>
<dbReference type="OrthoDB" id="2129688at2759"/>
<accession>A0A8T9C2K6</accession>
<sequence length="340" mass="38594">MASSSNPPGPFTFTVPGLESDMRIEVFKQVFLVNSIVLKAASEFFRKFLDSPDKAKASSGAYQYDWITLVDKDGKSWFLTAREKSTHGPQDKPYCGNTREQIEGMKNVLSAIHNWPIEIKNSRQLCLVAELADFYRVLPLMSTALHGVFFGNPELVSSFPDNSAELLEASFRLRNKLLFRECFVHVMGPWSKPRYHNLKEQKLKDLAARAEADLKSRLLEIQLQLVVLSMNSKNTLDYGPGFQAGSEFRDDMITAISQSSLLGKDNKLLLAGYYRCLFQHEYKRFDRGEKAKLLLKPLLGNKLVLDRSGVNAGEGKYSDSFLCFELSDAELPWDVNQRVW</sequence>
<name>A0A8T9C2K6_9HELO</name>
<dbReference type="Proteomes" id="UP000469558">
    <property type="component" value="Unassembled WGS sequence"/>
</dbReference>
<gene>
    <name evidence="1" type="ORF">LSUE1_G004187</name>
</gene>
<dbReference type="AlphaFoldDB" id="A0A8T9C2K6"/>
<evidence type="ECO:0000313" key="1">
    <source>
        <dbReference type="EMBL" id="TVY78172.1"/>
    </source>
</evidence>
<proteinExistence type="predicted"/>
<organism evidence="1 2">
    <name type="scientific">Lachnellula suecica</name>
    <dbReference type="NCBI Taxonomy" id="602035"/>
    <lineage>
        <taxon>Eukaryota</taxon>
        <taxon>Fungi</taxon>
        <taxon>Dikarya</taxon>
        <taxon>Ascomycota</taxon>
        <taxon>Pezizomycotina</taxon>
        <taxon>Leotiomycetes</taxon>
        <taxon>Helotiales</taxon>
        <taxon>Lachnaceae</taxon>
        <taxon>Lachnellula</taxon>
    </lineage>
</organism>
<reference evidence="1 2" key="1">
    <citation type="submission" date="2018-05" db="EMBL/GenBank/DDBJ databases">
        <title>Genome sequencing and assembly of the regulated plant pathogen Lachnellula willkommii and related sister species for the development of diagnostic species identification markers.</title>
        <authorList>
            <person name="Giroux E."/>
            <person name="Bilodeau G."/>
        </authorList>
    </citation>
    <scope>NUCLEOTIDE SEQUENCE [LARGE SCALE GENOMIC DNA]</scope>
    <source>
        <strain evidence="1 2">CBS 268.59</strain>
    </source>
</reference>
<evidence type="ECO:0008006" key="3">
    <source>
        <dbReference type="Google" id="ProtNLM"/>
    </source>
</evidence>
<keyword evidence="2" id="KW-1185">Reference proteome</keyword>
<comment type="caution">
    <text evidence="1">The sequence shown here is derived from an EMBL/GenBank/DDBJ whole genome shotgun (WGS) entry which is preliminary data.</text>
</comment>
<evidence type="ECO:0000313" key="2">
    <source>
        <dbReference type="Proteomes" id="UP000469558"/>
    </source>
</evidence>
<protein>
    <recommendedName>
        <fullName evidence="3">BTB domain-containing protein</fullName>
    </recommendedName>
</protein>